<evidence type="ECO:0000259" key="2">
    <source>
        <dbReference type="Pfam" id="PF01051"/>
    </source>
</evidence>
<dbReference type="InterPro" id="IPR000525">
    <property type="entry name" value="Initiator_Rep_WH1"/>
</dbReference>
<accession>A0A1Y1QES7</accession>
<dbReference type="InterPro" id="IPR036390">
    <property type="entry name" value="WH_DNA-bd_sf"/>
</dbReference>
<evidence type="ECO:0000313" key="4">
    <source>
        <dbReference type="Proteomes" id="UP000192491"/>
    </source>
</evidence>
<comment type="caution">
    <text evidence="3">The sequence shown here is derived from an EMBL/GenBank/DDBJ whole genome shotgun (WGS) entry which is preliminary data.</text>
</comment>
<evidence type="ECO:0000313" key="3">
    <source>
        <dbReference type="EMBL" id="OQX03744.1"/>
    </source>
</evidence>
<dbReference type="GO" id="GO:0006270">
    <property type="term" value="P:DNA replication initiation"/>
    <property type="evidence" value="ECO:0007669"/>
    <property type="project" value="InterPro"/>
</dbReference>
<dbReference type="AlphaFoldDB" id="A0A1Y1QES7"/>
<reference evidence="3 4" key="1">
    <citation type="submission" date="2017-01" db="EMBL/GenBank/DDBJ databases">
        <title>Novel large sulfur bacteria in the metagenomes of groundwater-fed chemosynthetic microbial mats in the Lake Huron basin.</title>
        <authorList>
            <person name="Sharrar A.M."/>
            <person name="Flood B.E."/>
            <person name="Bailey J.V."/>
            <person name="Jones D.S."/>
            <person name="Biddanda B."/>
            <person name="Ruberg S.A."/>
            <person name="Marcus D.N."/>
            <person name="Dick G.J."/>
        </authorList>
    </citation>
    <scope>NUCLEOTIDE SEQUENCE [LARGE SCALE GENOMIC DNA]</scope>
    <source>
        <strain evidence="3">A8</strain>
    </source>
</reference>
<protein>
    <recommendedName>
        <fullName evidence="2">Initiator Rep protein WH1 domain-containing protein</fullName>
    </recommendedName>
</protein>
<name>A0A1Y1QES7_9GAMM</name>
<dbReference type="Pfam" id="PF21205">
    <property type="entry name" value="Rep3_C"/>
    <property type="match status" value="1"/>
</dbReference>
<dbReference type="Pfam" id="PF01051">
    <property type="entry name" value="Rep3_N"/>
    <property type="match status" value="1"/>
</dbReference>
<gene>
    <name evidence="3" type="ORF">BWK73_38505</name>
</gene>
<evidence type="ECO:0000256" key="1">
    <source>
        <dbReference type="ARBA" id="ARBA00038283"/>
    </source>
</evidence>
<dbReference type="InterPro" id="IPR036388">
    <property type="entry name" value="WH-like_DNA-bd_sf"/>
</dbReference>
<dbReference type="Proteomes" id="UP000192491">
    <property type="component" value="Unassembled WGS sequence"/>
</dbReference>
<dbReference type="EMBL" id="MTEJ01000383">
    <property type="protein sequence ID" value="OQX03744.1"/>
    <property type="molecule type" value="Genomic_DNA"/>
</dbReference>
<comment type="similarity">
    <text evidence="1">Belongs to the initiator RepB protein family.</text>
</comment>
<proteinExistence type="inferred from homology"/>
<dbReference type="Gene3D" id="1.10.10.10">
    <property type="entry name" value="Winged helix-like DNA-binding domain superfamily/Winged helix DNA-binding domain"/>
    <property type="match status" value="2"/>
</dbReference>
<organism evidence="3 4">
    <name type="scientific">Thiothrix lacustris</name>
    <dbReference type="NCBI Taxonomy" id="525917"/>
    <lineage>
        <taxon>Bacteria</taxon>
        <taxon>Pseudomonadati</taxon>
        <taxon>Pseudomonadota</taxon>
        <taxon>Gammaproteobacteria</taxon>
        <taxon>Thiotrichales</taxon>
        <taxon>Thiotrichaceae</taxon>
        <taxon>Thiothrix</taxon>
    </lineage>
</organism>
<feature type="domain" description="Initiator Rep protein WH1" evidence="2">
    <location>
        <begin position="55"/>
        <end position="203"/>
    </location>
</feature>
<dbReference type="GO" id="GO:0003887">
    <property type="term" value="F:DNA-directed DNA polymerase activity"/>
    <property type="evidence" value="ECO:0007669"/>
    <property type="project" value="InterPro"/>
</dbReference>
<dbReference type="SUPFAM" id="SSF46785">
    <property type="entry name" value="Winged helix' DNA-binding domain"/>
    <property type="match status" value="2"/>
</dbReference>
<sequence>MGTVPEWLEKKAQEAVERQKDVSAKVITEQKVTEKIRNPDSLTPLPTVYGYDGEVNMSRILVKAAHGLNLSQKRLIMYAVSKIHPHAPQPAQLVVRVDATDYARDMDVWTNHAYRDLQDSADALFDRYISISRDTPKGREIEKIHWVSSAKYHAGEGWVEIRFTPEVSPYLSMLNDGNQVIYKLQTVIDIKSVYAWRLMELLMQWQDTKRLYIKLEDYRHALEIPETYRYVDVRLHCIEKPIQELREKCQIDIQWTPIKDKENKRRVGSLEFTWKSVEQIEIPLEGGEKPKKKRGRKPKEA</sequence>